<dbReference type="EMBL" id="AP025730">
    <property type="protein sequence ID" value="BDI08029.1"/>
    <property type="molecule type" value="Genomic_DNA"/>
</dbReference>
<evidence type="ECO:0000313" key="6">
    <source>
        <dbReference type="Proteomes" id="UP001057498"/>
    </source>
</evidence>
<dbReference type="PROSITE" id="PS51063">
    <property type="entry name" value="HTH_CRP_2"/>
    <property type="match status" value="1"/>
</dbReference>
<dbReference type="InterPro" id="IPR036390">
    <property type="entry name" value="WH_DNA-bd_sf"/>
</dbReference>
<dbReference type="InterPro" id="IPR018490">
    <property type="entry name" value="cNMP-bd_dom_sf"/>
</dbReference>
<dbReference type="Gene3D" id="1.10.10.10">
    <property type="entry name" value="Winged helix-like DNA-binding domain superfamily/Winged helix DNA-binding domain"/>
    <property type="match status" value="1"/>
</dbReference>
<accession>A0ABN6PVB9</accession>
<dbReference type="Pfam" id="PF13545">
    <property type="entry name" value="HTH_Crp_2"/>
    <property type="match status" value="1"/>
</dbReference>
<name>A0ABN6PVB9_9BURK</name>
<dbReference type="Proteomes" id="UP001057498">
    <property type="component" value="Chromosome"/>
</dbReference>
<dbReference type="InterPro" id="IPR036388">
    <property type="entry name" value="WH-like_DNA-bd_sf"/>
</dbReference>
<proteinExistence type="predicted"/>
<dbReference type="PANTHER" id="PTHR24567">
    <property type="entry name" value="CRP FAMILY TRANSCRIPTIONAL REGULATORY PROTEIN"/>
    <property type="match status" value="1"/>
</dbReference>
<dbReference type="InterPro" id="IPR012318">
    <property type="entry name" value="HTH_CRP"/>
</dbReference>
<keyword evidence="1" id="KW-0805">Transcription regulation</keyword>
<gene>
    <name evidence="5" type="ORF">CATMQ487_49990</name>
</gene>
<organism evidence="5 6">
    <name type="scientific">Sphaerotilus microaerophilus</name>
    <dbReference type="NCBI Taxonomy" id="2914710"/>
    <lineage>
        <taxon>Bacteria</taxon>
        <taxon>Pseudomonadati</taxon>
        <taxon>Pseudomonadota</taxon>
        <taxon>Betaproteobacteria</taxon>
        <taxon>Burkholderiales</taxon>
        <taxon>Sphaerotilaceae</taxon>
        <taxon>Sphaerotilus</taxon>
    </lineage>
</organism>
<evidence type="ECO:0000259" key="4">
    <source>
        <dbReference type="PROSITE" id="PS51063"/>
    </source>
</evidence>
<sequence>MLGGPALSASEFSLLVRLAERHSIAAGDAVLDCHVPARSLVLLMSGDVVLGSRAADGGLRTERSVTGPAWLDVTAAWLDQPYAMEAQALSDVVIAELPMERLRPHLATHPALALRLCANLAQRVHELTIASRNLLHNDAPARFAQWLLQRCPVTSGSHDLRLQERKRDIAQQLAMTPETLSRLMRSFESRGVIDVQGYRLHIHDVQALRRLVGLDGLDAAAA</sequence>
<keyword evidence="6" id="KW-1185">Reference proteome</keyword>
<dbReference type="SUPFAM" id="SSF51206">
    <property type="entry name" value="cAMP-binding domain-like"/>
    <property type="match status" value="1"/>
</dbReference>
<dbReference type="SMART" id="SM00419">
    <property type="entry name" value="HTH_CRP"/>
    <property type="match status" value="1"/>
</dbReference>
<reference evidence="5" key="1">
    <citation type="submission" date="2022-04" db="EMBL/GenBank/DDBJ databases">
        <title>Whole genome sequence of Sphaerotilus sp. FB-5.</title>
        <authorList>
            <person name="Takeda M."/>
            <person name="Narihara S."/>
            <person name="Akimoto M."/>
            <person name="Akimoto R."/>
            <person name="Nishiyashiki S."/>
            <person name="Murakami T."/>
        </authorList>
    </citation>
    <scope>NUCLEOTIDE SEQUENCE</scope>
    <source>
        <strain evidence="5">FB-5</strain>
    </source>
</reference>
<evidence type="ECO:0000256" key="1">
    <source>
        <dbReference type="ARBA" id="ARBA00023015"/>
    </source>
</evidence>
<evidence type="ECO:0000313" key="5">
    <source>
        <dbReference type="EMBL" id="BDI08029.1"/>
    </source>
</evidence>
<dbReference type="InterPro" id="IPR050397">
    <property type="entry name" value="Env_Response_Regulators"/>
</dbReference>
<keyword evidence="3" id="KW-0804">Transcription</keyword>
<dbReference type="PANTHER" id="PTHR24567:SF74">
    <property type="entry name" value="HTH-TYPE TRANSCRIPTIONAL REGULATOR ARCR"/>
    <property type="match status" value="1"/>
</dbReference>
<dbReference type="InterPro" id="IPR014710">
    <property type="entry name" value="RmlC-like_jellyroll"/>
</dbReference>
<dbReference type="Gene3D" id="2.60.120.10">
    <property type="entry name" value="Jelly Rolls"/>
    <property type="match status" value="1"/>
</dbReference>
<feature type="domain" description="HTH crp-type" evidence="4">
    <location>
        <begin position="137"/>
        <end position="206"/>
    </location>
</feature>
<evidence type="ECO:0000256" key="3">
    <source>
        <dbReference type="ARBA" id="ARBA00023163"/>
    </source>
</evidence>
<evidence type="ECO:0000256" key="2">
    <source>
        <dbReference type="ARBA" id="ARBA00023125"/>
    </source>
</evidence>
<protein>
    <submittedName>
        <fullName evidence="5">Transcriptional regulator</fullName>
    </submittedName>
</protein>
<keyword evidence="2" id="KW-0238">DNA-binding</keyword>
<dbReference type="InterPro" id="IPR000595">
    <property type="entry name" value="cNMP-bd_dom"/>
</dbReference>
<dbReference type="CDD" id="cd00038">
    <property type="entry name" value="CAP_ED"/>
    <property type="match status" value="1"/>
</dbReference>
<dbReference type="SUPFAM" id="SSF46785">
    <property type="entry name" value="Winged helix' DNA-binding domain"/>
    <property type="match status" value="1"/>
</dbReference>